<dbReference type="Pfam" id="PF00656">
    <property type="entry name" value="Peptidase_C14"/>
    <property type="match status" value="1"/>
</dbReference>
<dbReference type="GO" id="GO:0006508">
    <property type="term" value="P:proteolysis"/>
    <property type="evidence" value="ECO:0007669"/>
    <property type="project" value="InterPro"/>
</dbReference>
<organism evidence="4 5">
    <name type="scientific">Armillaria luteobubalina</name>
    <dbReference type="NCBI Taxonomy" id="153913"/>
    <lineage>
        <taxon>Eukaryota</taxon>
        <taxon>Fungi</taxon>
        <taxon>Dikarya</taxon>
        <taxon>Basidiomycota</taxon>
        <taxon>Agaricomycotina</taxon>
        <taxon>Agaricomycetes</taxon>
        <taxon>Agaricomycetidae</taxon>
        <taxon>Agaricales</taxon>
        <taxon>Marasmiineae</taxon>
        <taxon>Physalacriaceae</taxon>
        <taxon>Armillaria</taxon>
    </lineage>
</organism>
<dbReference type="GO" id="GO:0004197">
    <property type="term" value="F:cysteine-type endopeptidase activity"/>
    <property type="evidence" value="ECO:0007669"/>
    <property type="project" value="InterPro"/>
</dbReference>
<reference evidence="4" key="1">
    <citation type="submission" date="2023-06" db="EMBL/GenBank/DDBJ databases">
        <authorList>
            <consortium name="Lawrence Berkeley National Laboratory"/>
            <person name="Ahrendt S."/>
            <person name="Sahu N."/>
            <person name="Indic B."/>
            <person name="Wong-Bajracharya J."/>
            <person name="Merenyi Z."/>
            <person name="Ke H.-M."/>
            <person name="Monk M."/>
            <person name="Kocsube S."/>
            <person name="Drula E."/>
            <person name="Lipzen A."/>
            <person name="Balint B."/>
            <person name="Henrissat B."/>
            <person name="Andreopoulos B."/>
            <person name="Martin F.M."/>
            <person name="Harder C.B."/>
            <person name="Rigling D."/>
            <person name="Ford K.L."/>
            <person name="Foster G.D."/>
            <person name="Pangilinan J."/>
            <person name="Papanicolaou A."/>
            <person name="Barry K."/>
            <person name="LaButti K."/>
            <person name="Viragh M."/>
            <person name="Koriabine M."/>
            <person name="Yan M."/>
            <person name="Riley R."/>
            <person name="Champramary S."/>
            <person name="Plett K.L."/>
            <person name="Tsai I.J."/>
            <person name="Slot J."/>
            <person name="Sipos G."/>
            <person name="Plett J."/>
            <person name="Nagy L.G."/>
            <person name="Grigoriev I.V."/>
        </authorList>
    </citation>
    <scope>NUCLEOTIDE SEQUENCE</scope>
    <source>
        <strain evidence="4">HWK02</strain>
    </source>
</reference>
<feature type="region of interest" description="Disordered" evidence="2">
    <location>
        <begin position="1"/>
        <end position="34"/>
    </location>
</feature>
<evidence type="ECO:0000256" key="1">
    <source>
        <dbReference type="ARBA" id="ARBA00009005"/>
    </source>
</evidence>
<dbReference type="PANTHER" id="PTHR48104">
    <property type="entry name" value="METACASPASE-4"/>
    <property type="match status" value="1"/>
</dbReference>
<evidence type="ECO:0000313" key="5">
    <source>
        <dbReference type="Proteomes" id="UP001175228"/>
    </source>
</evidence>
<accession>A0AA39V1W4</accession>
<dbReference type="GO" id="GO:0005737">
    <property type="term" value="C:cytoplasm"/>
    <property type="evidence" value="ECO:0007669"/>
    <property type="project" value="TreeGrafter"/>
</dbReference>
<dbReference type="PANTHER" id="PTHR48104:SF30">
    <property type="entry name" value="METACASPASE-1"/>
    <property type="match status" value="1"/>
</dbReference>
<keyword evidence="5" id="KW-1185">Reference proteome</keyword>
<protein>
    <submittedName>
        <fullName evidence="4">Caspase domain-containing protein</fullName>
    </submittedName>
</protein>
<dbReference type="Gene3D" id="3.40.50.1460">
    <property type="match status" value="1"/>
</dbReference>
<comment type="similarity">
    <text evidence="1">Belongs to the peptidase C14B family.</text>
</comment>
<proteinExistence type="inferred from homology"/>
<dbReference type="EMBL" id="JAUEPU010000005">
    <property type="protein sequence ID" value="KAK0502230.1"/>
    <property type="molecule type" value="Genomic_DNA"/>
</dbReference>
<evidence type="ECO:0000256" key="2">
    <source>
        <dbReference type="SAM" id="MobiDB-lite"/>
    </source>
</evidence>
<sequence>MPPPALQAADGPVQEKPPSQQPPSEGIPNEPPPPPLFALIIGIDKYTEEGPPSLTGAVADANAVNDFLVKSLHVPPENIKNLRNEEAKRADIEMEIKNLGGNEKIKMGDPILIFYAGHGADVDAPNGWPAGDIEGKKGKMQMLVPHDFITKGSDDSKRGQGVLDVRLSHLLQDLADKKSDNITVILDCCHSGSGTRTTDNDGTFAVRGIDLPASYTIPDDLLHDIQSDARATVIAERYKNAGLLSHVLLSACTAEQSAREIPTTGESKEGKRGVFTLALLKVLKEHGVDKLTYMDVISNLPDLSTQNPQCEGVHRSRCLFNSKVASPHREIHRIRAVQPGDLDVTLGQYILEVGEAYGITTNAEFVVFADRAEALDALGTVVAVKTTAFKTTCVFSPRGDKTQPLALSASGFALQTRVGEGQDVRLFIDLAPDLVPVFMCIAKEMQSAKEGKRGFRLVDRRDDAPDLVVTVGDNHVHFEIMDERAREHGLMHMPFKVEINDAEAIHRVLQSSADFYWHLHRSSQGSPLAGKVGLECTKLIETGDYTDDLEEVLMPEPSGKNLYDGNVIKVDVDEEAMYGFKITNTSAVPLYVLMFYFDISDLSISSYYQPGHAKKDVDVSKSLPSRGSLIIGYGASGTAPYIYTLREGQDVDVGFLKLFFSSEYMDLSSVVQSSPFEDNRKTEVKSARKKDWWHTMCVPVVQRRGGRAS</sequence>
<dbReference type="InterPro" id="IPR011600">
    <property type="entry name" value="Pept_C14_caspase"/>
</dbReference>
<evidence type="ECO:0000313" key="4">
    <source>
        <dbReference type="EMBL" id="KAK0502230.1"/>
    </source>
</evidence>
<dbReference type="AlphaFoldDB" id="A0AA39V1W4"/>
<gene>
    <name evidence="4" type="ORF">EDD18DRAFT_1278069</name>
</gene>
<feature type="domain" description="Peptidase C14 caspase" evidence="3">
    <location>
        <begin position="37"/>
        <end position="298"/>
    </location>
</feature>
<dbReference type="Proteomes" id="UP001175228">
    <property type="component" value="Unassembled WGS sequence"/>
</dbReference>
<comment type="caution">
    <text evidence="4">The sequence shown here is derived from an EMBL/GenBank/DDBJ whole genome shotgun (WGS) entry which is preliminary data.</text>
</comment>
<dbReference type="InterPro" id="IPR050452">
    <property type="entry name" value="Metacaspase"/>
</dbReference>
<name>A0AA39V1W4_9AGAR</name>
<evidence type="ECO:0000259" key="3">
    <source>
        <dbReference type="Pfam" id="PF00656"/>
    </source>
</evidence>